<dbReference type="SUPFAM" id="SSF53300">
    <property type="entry name" value="vWA-like"/>
    <property type="match status" value="1"/>
</dbReference>
<evidence type="ECO:0000259" key="10">
    <source>
        <dbReference type="PROSITE" id="PS51468"/>
    </source>
</evidence>
<keyword evidence="7" id="KW-0325">Glycoprotein</keyword>
<name>A0AA97J5R3_EUBMA</name>
<evidence type="ECO:0000256" key="7">
    <source>
        <dbReference type="ARBA" id="ARBA00023180"/>
    </source>
</evidence>
<gene>
    <name evidence="12" type="primary">ITIH4</name>
</gene>
<keyword evidence="3" id="KW-0964">Secreted</keyword>
<protein>
    <submittedName>
        <fullName evidence="12">Inter-alpha-trypsin inhibitor heavy chain H4 isoform X1</fullName>
    </submittedName>
</protein>
<dbReference type="CDD" id="cd01461">
    <property type="entry name" value="vWA_interalpha_trypsin_inhibitor"/>
    <property type="match status" value="1"/>
</dbReference>
<dbReference type="Proteomes" id="UP001190640">
    <property type="component" value="Chromosome 4"/>
</dbReference>
<comment type="subcellular location">
    <subcellularLocation>
        <location evidence="1">Secreted</location>
    </subcellularLocation>
</comment>
<dbReference type="Pfam" id="PF06668">
    <property type="entry name" value="ITI_HC_C"/>
    <property type="match status" value="1"/>
</dbReference>
<dbReference type="Pfam" id="PF08487">
    <property type="entry name" value="VIT"/>
    <property type="match status" value="1"/>
</dbReference>
<evidence type="ECO:0000256" key="2">
    <source>
        <dbReference type="ARBA" id="ARBA00010158"/>
    </source>
</evidence>
<dbReference type="GO" id="GO:0030212">
    <property type="term" value="P:hyaluronan metabolic process"/>
    <property type="evidence" value="ECO:0007669"/>
    <property type="project" value="InterPro"/>
</dbReference>
<dbReference type="KEGG" id="emc:129327377"/>
<dbReference type="FunFam" id="3.40.50.410:FF:000013">
    <property type="entry name" value="inter-alpha-trypsin inhibitor heavy chain H2"/>
    <property type="match status" value="1"/>
</dbReference>
<dbReference type="InterPro" id="IPR010600">
    <property type="entry name" value="ITI_HC_C"/>
</dbReference>
<evidence type="ECO:0000256" key="6">
    <source>
        <dbReference type="ARBA" id="ARBA00022900"/>
    </source>
</evidence>
<dbReference type="PROSITE" id="PS51468">
    <property type="entry name" value="VIT"/>
    <property type="match status" value="1"/>
</dbReference>
<dbReference type="PROSITE" id="PS50234">
    <property type="entry name" value="VWFA"/>
    <property type="match status" value="1"/>
</dbReference>
<evidence type="ECO:0000256" key="8">
    <source>
        <dbReference type="SAM" id="SignalP"/>
    </source>
</evidence>
<dbReference type="PANTHER" id="PTHR10338">
    <property type="entry name" value="INTER-ALPHA-TRYPSIN INHIBITOR HEAVY CHAIN FAMILY MEMBER"/>
    <property type="match status" value="1"/>
</dbReference>
<dbReference type="InterPro" id="IPR036465">
    <property type="entry name" value="vWFA_dom_sf"/>
</dbReference>
<evidence type="ECO:0000256" key="4">
    <source>
        <dbReference type="ARBA" id="ARBA00022690"/>
    </source>
</evidence>
<dbReference type="InterPro" id="IPR013694">
    <property type="entry name" value="VIT"/>
</dbReference>
<evidence type="ECO:0000256" key="3">
    <source>
        <dbReference type="ARBA" id="ARBA00022525"/>
    </source>
</evidence>
<reference evidence="12" key="1">
    <citation type="submission" date="2025-08" db="UniProtKB">
        <authorList>
            <consortium name="RefSeq"/>
        </authorList>
    </citation>
    <scope>IDENTIFICATION</scope>
    <source>
        <tissue evidence="12">Blood</tissue>
    </source>
</reference>
<evidence type="ECO:0000256" key="5">
    <source>
        <dbReference type="ARBA" id="ARBA00022729"/>
    </source>
</evidence>
<dbReference type="GO" id="GO:0005576">
    <property type="term" value="C:extracellular region"/>
    <property type="evidence" value="ECO:0007669"/>
    <property type="project" value="UniProtKB-SubCell"/>
</dbReference>
<proteinExistence type="inferred from homology"/>
<evidence type="ECO:0000259" key="9">
    <source>
        <dbReference type="PROSITE" id="PS50234"/>
    </source>
</evidence>
<dbReference type="PANTHER" id="PTHR10338:SF119">
    <property type="entry name" value="INTER-ALPHA-TRYPSIN INHIBITOR HEAVY CHAIN H4"/>
    <property type="match status" value="1"/>
</dbReference>
<keyword evidence="5 8" id="KW-0732">Signal</keyword>
<feature type="chain" id="PRO_5041667252" evidence="8">
    <location>
        <begin position="20"/>
        <end position="880"/>
    </location>
</feature>
<dbReference type="SMART" id="SM00609">
    <property type="entry name" value="VIT"/>
    <property type="match status" value="1"/>
</dbReference>
<keyword evidence="11" id="KW-1185">Reference proteome</keyword>
<evidence type="ECO:0000313" key="11">
    <source>
        <dbReference type="Proteomes" id="UP001190640"/>
    </source>
</evidence>
<dbReference type="Pfam" id="PF00092">
    <property type="entry name" value="VWA"/>
    <property type="match status" value="1"/>
</dbReference>
<dbReference type="GO" id="GO:0004867">
    <property type="term" value="F:serine-type endopeptidase inhibitor activity"/>
    <property type="evidence" value="ECO:0007669"/>
    <property type="project" value="UniProtKB-KW"/>
</dbReference>
<dbReference type="SMART" id="SM00327">
    <property type="entry name" value="VWA"/>
    <property type="match status" value="1"/>
</dbReference>
<keyword evidence="6" id="KW-0722">Serine protease inhibitor</keyword>
<organism evidence="11 12">
    <name type="scientific">Eublepharis macularius</name>
    <name type="common">Leopard gecko</name>
    <name type="synonym">Cyrtodactylus macularius</name>
    <dbReference type="NCBI Taxonomy" id="481883"/>
    <lineage>
        <taxon>Eukaryota</taxon>
        <taxon>Metazoa</taxon>
        <taxon>Chordata</taxon>
        <taxon>Craniata</taxon>
        <taxon>Vertebrata</taxon>
        <taxon>Euteleostomi</taxon>
        <taxon>Lepidosauria</taxon>
        <taxon>Squamata</taxon>
        <taxon>Bifurcata</taxon>
        <taxon>Gekkota</taxon>
        <taxon>Eublepharidae</taxon>
        <taxon>Eublepharinae</taxon>
        <taxon>Eublepharis</taxon>
    </lineage>
</organism>
<evidence type="ECO:0000313" key="12">
    <source>
        <dbReference type="RefSeq" id="XP_054831937.1"/>
    </source>
</evidence>
<dbReference type="GeneID" id="129327377"/>
<dbReference type="RefSeq" id="XP_054831937.1">
    <property type="nucleotide sequence ID" value="XM_054975962.1"/>
</dbReference>
<feature type="domain" description="VIT" evidence="10">
    <location>
        <begin position="14"/>
        <end position="143"/>
    </location>
</feature>
<feature type="domain" description="VWFA" evidence="9">
    <location>
        <begin position="269"/>
        <end position="452"/>
    </location>
</feature>
<dbReference type="AlphaFoldDB" id="A0AA97J5R3"/>
<sequence length="880" mass="99058">MERQIFAVWLIFSSQILLADPAGQQNAIEIYSLHVDCKVTSRFAHTVITSRVANRANESKEALFEVELPKTAFITNFSLTIDGKTYPGTIKEKKTAQDQYDAAVSQGQSAGLVRSTGRKLEQFHVSVNVAAAGKVTFELIYEELLKRKLGKYELLIKVKPKQLVKHFQIDTHIFEPQGISLLETDSTFLTNELSDALTTVQGETKAHVSFKPTITQQRKSPDLEETLLDGDFLIRYDVQRSVAAGDIQIVNGYFVHYFAPSEMPIFPKNIVFVIDKSGSMSGNKIKQTKEALQKILKDLNPEDHFNLILFSENVAEWKPSLLPATEENVELAKQYVGTIRAQGATDISGALTTAIHALDKATTDELLPEQSISMIILLTDGQPTTGVRDVHKIQDIIKLANNGKYFLYCLGFGFDVSYTFLEKMALDNGGIARRIYEDADAALQLQNFYHEVATPILKGIEMKYLDYAVQETTQNNFKLLFAGSEIVVAGKIGNEIDAFPVEIKAQTQISNLTLKEEVNVAEKEEVFQHQKYIFGNFIERLWAYLTIQQLLEKSVSAEEDQRKSLEAQALEFSLKFNFVTPLTSMVVTKPDAQEVANKPTEADNENFRNGGVLLSHPGIFALKKGYLMEGYVSRSNINPDSDIDFRFSGVLDINSKHSRIGAPVRRLRLFKSSERQYPHFILQLPGENSIICLNITAHSPTPSLQYLLSDPNKGIQVTGQLGEKKQFVHFEIAYQKADVRINVSKDHIVLYDNRNATMLPWTTTISFTVQGLNIIIEEEKSVSISGADNITIKISYVKFPERFLGLYFIGSENFSDQVTGLLGQFYFNSYFENPTYGTPSTWRPIVVQGRNYDTTRQRKKDYRVESSKDTVSCWALDISP</sequence>
<dbReference type="Gene3D" id="3.40.50.410">
    <property type="entry name" value="von Willebrand factor, type A domain"/>
    <property type="match status" value="1"/>
</dbReference>
<comment type="similarity">
    <text evidence="2">Belongs to the ITIH family.</text>
</comment>
<dbReference type="InterPro" id="IPR002035">
    <property type="entry name" value="VWF_A"/>
</dbReference>
<accession>A0AA97J5R3</accession>
<feature type="signal peptide" evidence="8">
    <location>
        <begin position="1"/>
        <end position="19"/>
    </location>
</feature>
<evidence type="ECO:0000256" key="1">
    <source>
        <dbReference type="ARBA" id="ARBA00004613"/>
    </source>
</evidence>
<dbReference type="InterPro" id="IPR050934">
    <property type="entry name" value="ITIH"/>
</dbReference>
<keyword evidence="4" id="KW-0646">Protease inhibitor</keyword>
<dbReference type="CTD" id="3700"/>